<protein>
    <submittedName>
        <fullName evidence="1">Uncharacterized protein</fullName>
    </submittedName>
</protein>
<accession>A0ABX0XWA9</accession>
<reference evidence="1 2" key="1">
    <citation type="submission" date="2020-03" db="EMBL/GenBank/DDBJ databases">
        <title>WGS of the type strain of Planosporangium spp.</title>
        <authorList>
            <person name="Thawai C."/>
        </authorList>
    </citation>
    <scope>NUCLEOTIDE SEQUENCE [LARGE SCALE GENOMIC DNA]</scope>
    <source>
        <strain evidence="1 2">TBRC 5610</strain>
    </source>
</reference>
<dbReference type="Proteomes" id="UP000722989">
    <property type="component" value="Unassembled WGS sequence"/>
</dbReference>
<gene>
    <name evidence="1" type="ORF">HC031_11515</name>
</gene>
<evidence type="ECO:0000313" key="2">
    <source>
        <dbReference type="Proteomes" id="UP000722989"/>
    </source>
</evidence>
<sequence length="155" mass="16730">MLPEDDRPPAWLRDTVSIDVQVEGLRSFATALLEDLEKNFGTHLPQVYDVMTKHACVGQDMVFAEMNAVVQKHYDCLTAIVNLLRDYASGTYAMGKGAEVVATNYETADGTVRATATQVEQVMKPNTSGPTVEAMESNVSSVSLSDGGLVDRGVS</sequence>
<dbReference type="EMBL" id="JAATVY010000006">
    <property type="protein sequence ID" value="NJC70334.1"/>
    <property type="molecule type" value="Genomic_DNA"/>
</dbReference>
<keyword evidence="2" id="KW-1185">Reference proteome</keyword>
<proteinExistence type="predicted"/>
<name>A0ABX0XWA9_9ACTN</name>
<organism evidence="1 2">
    <name type="scientific">Planosporangium thailandense</name>
    <dbReference type="NCBI Taxonomy" id="765197"/>
    <lineage>
        <taxon>Bacteria</taxon>
        <taxon>Bacillati</taxon>
        <taxon>Actinomycetota</taxon>
        <taxon>Actinomycetes</taxon>
        <taxon>Micromonosporales</taxon>
        <taxon>Micromonosporaceae</taxon>
        <taxon>Planosporangium</taxon>
    </lineage>
</organism>
<comment type="caution">
    <text evidence="1">The sequence shown here is derived from an EMBL/GenBank/DDBJ whole genome shotgun (WGS) entry which is preliminary data.</text>
</comment>
<dbReference type="RefSeq" id="WP_167925243.1">
    <property type="nucleotide sequence ID" value="NZ_JAATVY010000006.1"/>
</dbReference>
<evidence type="ECO:0000313" key="1">
    <source>
        <dbReference type="EMBL" id="NJC70334.1"/>
    </source>
</evidence>